<evidence type="ECO:0000313" key="2">
    <source>
        <dbReference type="EMBL" id="AES09505.1"/>
    </source>
</evidence>
<dbReference type="EMBL" id="JP020907">
    <property type="protein sequence ID" value="AES09505.1"/>
    <property type="molecule type" value="mRNA"/>
</dbReference>
<protein>
    <submittedName>
        <fullName evidence="2">Vestigial like 4</fullName>
    </submittedName>
</protein>
<evidence type="ECO:0000256" key="1">
    <source>
        <dbReference type="SAM" id="MobiDB-lite"/>
    </source>
</evidence>
<sequence length="89" mass="9849">PPPPVTPWWRSTSAGAWARTTRSLSQRPTQCPSQAPWTTTLPRPWAIRGFRSRQPRMARPAALSQPRAGASQPAPPRTWSATVTPPPWS</sequence>
<organism evidence="2">
    <name type="scientific">Mustela putorius furo</name>
    <name type="common">European domestic ferret</name>
    <name type="synonym">Mustela furo</name>
    <dbReference type="NCBI Taxonomy" id="9669"/>
    <lineage>
        <taxon>Eukaryota</taxon>
        <taxon>Metazoa</taxon>
        <taxon>Chordata</taxon>
        <taxon>Craniata</taxon>
        <taxon>Vertebrata</taxon>
        <taxon>Euteleostomi</taxon>
        <taxon>Mammalia</taxon>
        <taxon>Eutheria</taxon>
        <taxon>Laurasiatheria</taxon>
        <taxon>Carnivora</taxon>
        <taxon>Caniformia</taxon>
        <taxon>Musteloidea</taxon>
        <taxon>Mustelidae</taxon>
        <taxon>Mustelinae</taxon>
        <taxon>Mustela</taxon>
    </lineage>
</organism>
<feature type="compositionally biased region" description="Polar residues" evidence="1">
    <location>
        <begin position="9"/>
        <end position="41"/>
    </location>
</feature>
<feature type="non-terminal residue" evidence="2">
    <location>
        <position position="1"/>
    </location>
</feature>
<reference evidence="2" key="1">
    <citation type="journal article" date="2013" name="J. Virol.">
        <title>Sequencing, annotation, and characterization of the influenza ferret infectome.</title>
        <authorList>
            <person name="Leon A.J."/>
            <person name="Banner D."/>
            <person name="Xu L."/>
            <person name="Ran L."/>
            <person name="Peng Z."/>
            <person name="Yi K."/>
            <person name="Chen C."/>
            <person name="Xu F."/>
            <person name="Huang J."/>
            <person name="Zhao Z."/>
            <person name="Lin Z."/>
            <person name="Huang S.H."/>
            <person name="Fang Y."/>
            <person name="Kelvin A.A."/>
            <person name="Ross T.M."/>
            <person name="Farooqui A."/>
            <person name="Kelvin D.J."/>
        </authorList>
    </citation>
    <scope>NUCLEOTIDE SEQUENCE</scope>
    <source>
        <tissue evidence="2">Lungs</tissue>
    </source>
</reference>
<name>G9KX76_MUSPF</name>
<feature type="region of interest" description="Disordered" evidence="1">
    <location>
        <begin position="1"/>
        <end position="89"/>
    </location>
</feature>
<proteinExistence type="evidence at transcript level"/>
<accession>G9KX76</accession>
<dbReference type="AlphaFoldDB" id="G9KX76"/>
<feature type="non-terminal residue" evidence="2">
    <location>
        <position position="89"/>
    </location>
</feature>